<keyword evidence="4" id="KW-1185">Reference proteome</keyword>
<reference evidence="3" key="1">
    <citation type="thesis" date="2020" institute="ProQuest LLC" country="789 East Eisenhower Parkway, Ann Arbor, MI, USA">
        <title>Comparative Genomics and Chromosome Evolution.</title>
        <authorList>
            <person name="Mudd A.B."/>
        </authorList>
    </citation>
    <scope>NUCLEOTIDE SEQUENCE</scope>
    <source>
        <strain evidence="3">237g6f4</strain>
        <tissue evidence="3">Blood</tissue>
    </source>
</reference>
<protein>
    <submittedName>
        <fullName evidence="3">Uncharacterized protein</fullName>
    </submittedName>
</protein>
<accession>A0AAV7AAE1</accession>
<feature type="region of interest" description="Disordered" evidence="2">
    <location>
        <begin position="81"/>
        <end position="106"/>
    </location>
</feature>
<feature type="coiled-coil region" evidence="1">
    <location>
        <begin position="253"/>
        <end position="287"/>
    </location>
</feature>
<evidence type="ECO:0000256" key="2">
    <source>
        <dbReference type="SAM" id="MobiDB-lite"/>
    </source>
</evidence>
<feature type="region of interest" description="Disordered" evidence="2">
    <location>
        <begin position="120"/>
        <end position="192"/>
    </location>
</feature>
<evidence type="ECO:0000256" key="1">
    <source>
        <dbReference type="SAM" id="Coils"/>
    </source>
</evidence>
<organism evidence="3 4">
    <name type="scientific">Engystomops pustulosus</name>
    <name type="common">Tungara frog</name>
    <name type="synonym">Physalaemus pustulosus</name>
    <dbReference type="NCBI Taxonomy" id="76066"/>
    <lineage>
        <taxon>Eukaryota</taxon>
        <taxon>Metazoa</taxon>
        <taxon>Chordata</taxon>
        <taxon>Craniata</taxon>
        <taxon>Vertebrata</taxon>
        <taxon>Euteleostomi</taxon>
        <taxon>Amphibia</taxon>
        <taxon>Batrachia</taxon>
        <taxon>Anura</taxon>
        <taxon>Neobatrachia</taxon>
        <taxon>Hyloidea</taxon>
        <taxon>Leptodactylidae</taxon>
        <taxon>Leiuperinae</taxon>
        <taxon>Engystomops</taxon>
    </lineage>
</organism>
<dbReference type="EMBL" id="WNYA01000008">
    <property type="protein sequence ID" value="KAG8557740.1"/>
    <property type="molecule type" value="Genomic_DNA"/>
</dbReference>
<name>A0AAV7AAE1_ENGPU</name>
<comment type="caution">
    <text evidence="3">The sequence shown here is derived from an EMBL/GenBank/DDBJ whole genome shotgun (WGS) entry which is preliminary data.</text>
</comment>
<evidence type="ECO:0000313" key="3">
    <source>
        <dbReference type="EMBL" id="KAG8557740.1"/>
    </source>
</evidence>
<gene>
    <name evidence="3" type="ORF">GDO81_016720</name>
</gene>
<dbReference type="AlphaFoldDB" id="A0AAV7AAE1"/>
<feature type="compositionally biased region" description="Polar residues" evidence="2">
    <location>
        <begin position="161"/>
        <end position="175"/>
    </location>
</feature>
<evidence type="ECO:0000313" key="4">
    <source>
        <dbReference type="Proteomes" id="UP000824782"/>
    </source>
</evidence>
<dbReference type="Proteomes" id="UP000824782">
    <property type="component" value="Unassembled WGS sequence"/>
</dbReference>
<proteinExistence type="predicted"/>
<sequence length="333" mass="37197">MGRLDDHAKNRIVMLRRAGLSFRKIKNVLELDNIKVTPQAIYLFLKRKNIEPENYVPPPQIPGAKVEPWQQAQLWSLMQNTAGPKTEKDPPVPSAPPPTVDIKVEASDEEDLIKIVKVESMSEEEPMQDPPSSAPGPAPQDVSQGARVQETCSGSLRPAQHPTQSGTRPNVSYHQASHHFNGRARTPLPAPRNPALLVTKKLVDKAITLQKKVIFQNGGQQLNQGAQYLEAKASTQVIDASTQTAASFPPARLETSAEQLDSIRGELQKLTQVMHNLIDRQNRWEQEQMRQRQSNHQEVLSQIQQLGAKLPQTIVQQTETHLPDIGHFKIELL</sequence>
<keyword evidence="1" id="KW-0175">Coiled coil</keyword>
<feature type="compositionally biased region" description="Pro residues" evidence="2">
    <location>
        <begin position="128"/>
        <end position="138"/>
    </location>
</feature>